<evidence type="ECO:0000256" key="3">
    <source>
        <dbReference type="ARBA" id="ARBA00023125"/>
    </source>
</evidence>
<evidence type="ECO:0000256" key="5">
    <source>
        <dbReference type="ARBA" id="ARBA00023242"/>
    </source>
</evidence>
<evidence type="ECO:0000313" key="6">
    <source>
        <dbReference type="EMBL" id="KAF6158959.1"/>
    </source>
</evidence>
<comment type="subcellular location">
    <subcellularLocation>
        <location evidence="1">Nucleus</location>
    </subcellularLocation>
</comment>
<evidence type="ECO:0000256" key="4">
    <source>
        <dbReference type="ARBA" id="ARBA00023163"/>
    </source>
</evidence>
<keyword evidence="2" id="KW-0805">Transcription regulation</keyword>
<evidence type="ECO:0000313" key="7">
    <source>
        <dbReference type="Proteomes" id="UP000541444"/>
    </source>
</evidence>
<keyword evidence="5" id="KW-0539">Nucleus</keyword>
<dbReference type="SUPFAM" id="SSF101936">
    <property type="entry name" value="DNA-binding pseudobarrel domain"/>
    <property type="match status" value="1"/>
</dbReference>
<dbReference type="InterPro" id="IPR015300">
    <property type="entry name" value="DNA-bd_pseudobarrel_sf"/>
</dbReference>
<keyword evidence="7" id="KW-1185">Reference proteome</keyword>
<dbReference type="AlphaFoldDB" id="A0A7J7MVJ3"/>
<dbReference type="EMBL" id="JACGCM010001210">
    <property type="protein sequence ID" value="KAF6158959.1"/>
    <property type="molecule type" value="Genomic_DNA"/>
</dbReference>
<dbReference type="OrthoDB" id="623918at2759"/>
<dbReference type="GO" id="GO:0003677">
    <property type="term" value="F:DNA binding"/>
    <property type="evidence" value="ECO:0007669"/>
    <property type="project" value="UniProtKB-KW"/>
</dbReference>
<gene>
    <name evidence="6" type="ORF">GIB67_042040</name>
</gene>
<comment type="caution">
    <text evidence="6">The sequence shown here is derived from an EMBL/GenBank/DDBJ whole genome shotgun (WGS) entry which is preliminary data.</text>
</comment>
<name>A0A7J7MVJ3_9MAGN</name>
<keyword evidence="4" id="KW-0804">Transcription</keyword>
<protein>
    <submittedName>
        <fullName evidence="6">Uncharacterized protein</fullName>
    </submittedName>
</protein>
<accession>A0A7J7MVJ3</accession>
<evidence type="ECO:0000256" key="1">
    <source>
        <dbReference type="ARBA" id="ARBA00004123"/>
    </source>
</evidence>
<keyword evidence="3" id="KW-0238">DNA-binding</keyword>
<organism evidence="6 7">
    <name type="scientific">Kingdonia uniflora</name>
    <dbReference type="NCBI Taxonomy" id="39325"/>
    <lineage>
        <taxon>Eukaryota</taxon>
        <taxon>Viridiplantae</taxon>
        <taxon>Streptophyta</taxon>
        <taxon>Embryophyta</taxon>
        <taxon>Tracheophyta</taxon>
        <taxon>Spermatophyta</taxon>
        <taxon>Magnoliopsida</taxon>
        <taxon>Ranunculales</taxon>
        <taxon>Circaeasteraceae</taxon>
        <taxon>Kingdonia</taxon>
    </lineage>
</organism>
<evidence type="ECO:0000256" key="2">
    <source>
        <dbReference type="ARBA" id="ARBA00023015"/>
    </source>
</evidence>
<proteinExistence type="predicted"/>
<dbReference type="GO" id="GO:0005634">
    <property type="term" value="C:nucleus"/>
    <property type="evidence" value="ECO:0007669"/>
    <property type="project" value="UniProtKB-SubCell"/>
</dbReference>
<sequence>MEIGEKLLGVVRLSVLNGNFWDVELRKVSGRTWLEGGLQEFLEYHSVSPEYILNIHSMSTNWINPEKRFKKHLEEECGEEESTDISSAESEKEESIDIMEIPRTTLRKNFKQSRVSKKLRTVEESEAAASKKSLILVRNTLKKNAKKMNPWISPVLLLQEVQSFWGTVEVEPCRKR</sequence>
<reference evidence="6 7" key="1">
    <citation type="journal article" date="2020" name="IScience">
        <title>Genome Sequencing of the Endangered Kingdonia uniflora (Circaeasteraceae, Ranunculales) Reveals Potential Mechanisms of Evolutionary Specialization.</title>
        <authorList>
            <person name="Sun Y."/>
            <person name="Deng T."/>
            <person name="Zhang A."/>
            <person name="Moore M.J."/>
            <person name="Landis J.B."/>
            <person name="Lin N."/>
            <person name="Zhang H."/>
            <person name="Zhang X."/>
            <person name="Huang J."/>
            <person name="Zhang X."/>
            <person name="Sun H."/>
            <person name="Wang H."/>
        </authorList>
    </citation>
    <scope>NUCLEOTIDE SEQUENCE [LARGE SCALE GENOMIC DNA]</scope>
    <source>
        <strain evidence="6">TB1705</strain>
        <tissue evidence="6">Leaf</tissue>
    </source>
</reference>
<dbReference type="Proteomes" id="UP000541444">
    <property type="component" value="Unassembled WGS sequence"/>
</dbReference>